<protein>
    <submittedName>
        <fullName evidence="1">Uncharacterized protein</fullName>
    </submittedName>
</protein>
<accession>A0A1E5W6Z0</accession>
<comment type="caution">
    <text evidence="1">The sequence shown here is derived from an EMBL/GenBank/DDBJ whole genome shotgun (WGS) entry which is preliminary data.</text>
</comment>
<organism evidence="1 2">
    <name type="scientific">Dichanthelium oligosanthes</name>
    <dbReference type="NCBI Taxonomy" id="888268"/>
    <lineage>
        <taxon>Eukaryota</taxon>
        <taxon>Viridiplantae</taxon>
        <taxon>Streptophyta</taxon>
        <taxon>Embryophyta</taxon>
        <taxon>Tracheophyta</taxon>
        <taxon>Spermatophyta</taxon>
        <taxon>Magnoliopsida</taxon>
        <taxon>Liliopsida</taxon>
        <taxon>Poales</taxon>
        <taxon>Poaceae</taxon>
        <taxon>PACMAD clade</taxon>
        <taxon>Panicoideae</taxon>
        <taxon>Panicodae</taxon>
        <taxon>Paniceae</taxon>
        <taxon>Dichantheliinae</taxon>
        <taxon>Dichanthelium</taxon>
    </lineage>
</organism>
<evidence type="ECO:0000313" key="2">
    <source>
        <dbReference type="Proteomes" id="UP000095767"/>
    </source>
</evidence>
<reference evidence="1 2" key="1">
    <citation type="submission" date="2016-09" db="EMBL/GenBank/DDBJ databases">
        <title>The draft genome of Dichanthelium oligosanthes: A C3 panicoid grass species.</title>
        <authorList>
            <person name="Studer A.J."/>
            <person name="Schnable J.C."/>
            <person name="Brutnell T.P."/>
        </authorList>
    </citation>
    <scope>NUCLEOTIDE SEQUENCE [LARGE SCALE GENOMIC DNA]</scope>
    <source>
        <strain evidence="2">cv. Kellogg 1175</strain>
        <tissue evidence="1">Leaf</tissue>
    </source>
</reference>
<proteinExistence type="predicted"/>
<sequence>LDTVSRSEIHGSQTLSLPMAFRL</sequence>
<name>A0A1E5W6Z0_9POAL</name>
<dbReference type="Proteomes" id="UP000095767">
    <property type="component" value="Unassembled WGS sequence"/>
</dbReference>
<dbReference type="EMBL" id="LWDX02019511">
    <property type="protein sequence ID" value="OEL33223.1"/>
    <property type="molecule type" value="Genomic_DNA"/>
</dbReference>
<evidence type="ECO:0000313" key="1">
    <source>
        <dbReference type="EMBL" id="OEL33223.1"/>
    </source>
</evidence>
<keyword evidence="2" id="KW-1185">Reference proteome</keyword>
<feature type="non-terminal residue" evidence="1">
    <location>
        <position position="1"/>
    </location>
</feature>
<gene>
    <name evidence="1" type="ORF">BAE44_0005758</name>
</gene>
<dbReference type="AlphaFoldDB" id="A0A1E5W6Z0"/>